<dbReference type="PROSITE" id="PS50928">
    <property type="entry name" value="ABC_TM1"/>
    <property type="match status" value="1"/>
</dbReference>
<dbReference type="PANTHER" id="PTHR30043">
    <property type="entry name" value="PHOSPHONATES TRANSPORT SYSTEM PERMEASE PROTEIN"/>
    <property type="match status" value="1"/>
</dbReference>
<keyword evidence="4 7" id="KW-0812">Transmembrane</keyword>
<dbReference type="InterPro" id="IPR035906">
    <property type="entry name" value="MetI-like_sf"/>
</dbReference>
<feature type="transmembrane region" description="Helical" evidence="7">
    <location>
        <begin position="18"/>
        <end position="35"/>
    </location>
</feature>
<keyword evidence="5 7" id="KW-1133">Transmembrane helix</keyword>
<evidence type="ECO:0000313" key="9">
    <source>
        <dbReference type="EMBL" id="BDS05695.1"/>
    </source>
</evidence>
<keyword evidence="3" id="KW-1003">Cell membrane</keyword>
<dbReference type="EMBL" id="AP026866">
    <property type="protein sequence ID" value="BDS05695.1"/>
    <property type="molecule type" value="Genomic_DNA"/>
</dbReference>
<name>A0AAT9FI77_9BACT</name>
<sequence length="595" mass="66527">MMLEPHRPLGAIVSGRKLTLVGLLATLLFCSWWLGPMQDMSTGKSDGLLEAALHPGFVDQSRSLPDDATPFMERILGELGSTIRYALIAMSLAVPTGFLLGLAASTSWWPDRGRIRLFLRPIHLATRTLITLMRSIHELIWALLFVSAIGSEPITACVALTLPFGGTLAKVFSEIIDEQTKSARDHLINSGASPLQAFFTSVLPQAVPDMATYTLYRFECALRSSAVLGFIGIETIGLSIKRSFENNFYNELWTELYLLIIVIIAVDLLGSLLRRRLNTIAPRTKTLTSSPKIDELRKKSPRWKLTRILGWATLLLVLISWFPQLAGIQADPLTKAPIGKSRAERLESFSERLTPAPVRESNNWSDALPWAQDLWEKSGKLALLNTVAMATAAIIISAIFAWIMIPWASRSLATARPLDLFTGKFNLLKSAFWKTTGFLTRALFIVSRAIPEYIYAYLLIGILGINAWPLVIALAVHNFGILGRLWGEVMENQRPTRAQQIISHGGSRWQSFLASYMPESFNRFLMYLFYRWETCVREATILGMLGVASLGYEIEIARNFSRSYDEMFFFVLLGAAVVFIGDFVSMALRHKLRSA</sequence>
<dbReference type="GO" id="GO:0055085">
    <property type="term" value="P:transmembrane transport"/>
    <property type="evidence" value="ECO:0007669"/>
    <property type="project" value="InterPro"/>
</dbReference>
<reference evidence="9" key="1">
    <citation type="submission" date="2024-07" db="EMBL/GenBank/DDBJ databases">
        <title>Complete genome sequence of Verrucomicrobiaceae bacterium NT6N.</title>
        <authorList>
            <person name="Huang C."/>
            <person name="Takami H."/>
            <person name="Hamasaki K."/>
        </authorList>
    </citation>
    <scope>NUCLEOTIDE SEQUENCE</scope>
    <source>
        <strain evidence="9">NT6N</strain>
    </source>
</reference>
<dbReference type="Gene3D" id="1.10.3720.10">
    <property type="entry name" value="MetI-like"/>
    <property type="match status" value="2"/>
</dbReference>
<comment type="subcellular location">
    <subcellularLocation>
        <location evidence="1 7">Cell membrane</location>
        <topology evidence="1 7">Multi-pass membrane protein</topology>
    </subcellularLocation>
</comment>
<dbReference type="SUPFAM" id="SSF161098">
    <property type="entry name" value="MetI-like"/>
    <property type="match status" value="2"/>
</dbReference>
<dbReference type="PANTHER" id="PTHR30043:SF1">
    <property type="entry name" value="ABC TRANSPORT SYSTEM PERMEASE PROTEIN P69"/>
    <property type="match status" value="1"/>
</dbReference>
<feature type="transmembrane region" description="Helical" evidence="7">
    <location>
        <begin position="139"/>
        <end position="162"/>
    </location>
</feature>
<feature type="transmembrane region" description="Helical" evidence="7">
    <location>
        <begin position="83"/>
        <end position="105"/>
    </location>
</feature>
<accession>A0AAT9FI77</accession>
<feature type="transmembrane region" description="Helical" evidence="7">
    <location>
        <begin position="567"/>
        <end position="588"/>
    </location>
</feature>
<feature type="transmembrane region" description="Helical" evidence="7">
    <location>
        <begin position="382"/>
        <end position="405"/>
    </location>
</feature>
<evidence type="ECO:0000256" key="6">
    <source>
        <dbReference type="ARBA" id="ARBA00023136"/>
    </source>
</evidence>
<keyword evidence="2 7" id="KW-0813">Transport</keyword>
<protein>
    <recommendedName>
        <fullName evidence="8">ABC transmembrane type-1 domain-containing protein</fullName>
    </recommendedName>
</protein>
<evidence type="ECO:0000259" key="8">
    <source>
        <dbReference type="PROSITE" id="PS50928"/>
    </source>
</evidence>
<dbReference type="InterPro" id="IPR000515">
    <property type="entry name" value="MetI-like"/>
</dbReference>
<evidence type="ECO:0000256" key="1">
    <source>
        <dbReference type="ARBA" id="ARBA00004651"/>
    </source>
</evidence>
<feature type="transmembrane region" description="Helical" evidence="7">
    <location>
        <begin position="252"/>
        <end position="273"/>
    </location>
</feature>
<feature type="transmembrane region" description="Helical" evidence="7">
    <location>
        <begin position="305"/>
        <end position="323"/>
    </location>
</feature>
<dbReference type="AlphaFoldDB" id="A0AAT9FI77"/>
<comment type="similarity">
    <text evidence="7">Belongs to the binding-protein-dependent transport system permease family.</text>
</comment>
<dbReference type="Pfam" id="PF00528">
    <property type="entry name" value="BPD_transp_1"/>
    <property type="match status" value="2"/>
</dbReference>
<dbReference type="CDD" id="cd06261">
    <property type="entry name" value="TM_PBP2"/>
    <property type="match status" value="1"/>
</dbReference>
<evidence type="ECO:0000256" key="3">
    <source>
        <dbReference type="ARBA" id="ARBA00022475"/>
    </source>
</evidence>
<keyword evidence="6 7" id="KW-0472">Membrane</keyword>
<proteinExistence type="inferred from homology"/>
<gene>
    <name evidence="9" type="ORF">NT6N_07350</name>
</gene>
<evidence type="ECO:0000256" key="5">
    <source>
        <dbReference type="ARBA" id="ARBA00022989"/>
    </source>
</evidence>
<evidence type="ECO:0000256" key="4">
    <source>
        <dbReference type="ARBA" id="ARBA00022692"/>
    </source>
</evidence>
<organism evidence="9">
    <name type="scientific">Oceaniferula spumae</name>
    <dbReference type="NCBI Taxonomy" id="2979115"/>
    <lineage>
        <taxon>Bacteria</taxon>
        <taxon>Pseudomonadati</taxon>
        <taxon>Verrucomicrobiota</taxon>
        <taxon>Verrucomicrobiia</taxon>
        <taxon>Verrucomicrobiales</taxon>
        <taxon>Verrucomicrobiaceae</taxon>
        <taxon>Oceaniferula</taxon>
    </lineage>
</organism>
<dbReference type="GO" id="GO:0005886">
    <property type="term" value="C:plasma membrane"/>
    <property type="evidence" value="ECO:0007669"/>
    <property type="project" value="UniProtKB-SubCell"/>
</dbReference>
<feature type="domain" description="ABC transmembrane type-1" evidence="8">
    <location>
        <begin position="79"/>
        <end position="270"/>
    </location>
</feature>
<evidence type="ECO:0000256" key="2">
    <source>
        <dbReference type="ARBA" id="ARBA00022448"/>
    </source>
</evidence>
<evidence type="ECO:0000256" key="7">
    <source>
        <dbReference type="RuleBase" id="RU363032"/>
    </source>
</evidence>
<dbReference type="KEGG" id="osu:NT6N_07350"/>
<feature type="transmembrane region" description="Helical" evidence="7">
    <location>
        <begin position="454"/>
        <end position="476"/>
    </location>
</feature>